<feature type="signal peptide" evidence="6">
    <location>
        <begin position="1"/>
        <end position="18"/>
    </location>
</feature>
<accession>A0ABV0XAT6</accession>
<evidence type="ECO:0000313" key="7">
    <source>
        <dbReference type="EMBL" id="MEQ2277777.1"/>
    </source>
</evidence>
<feature type="compositionally biased region" description="Low complexity" evidence="5">
    <location>
        <begin position="271"/>
        <end position="281"/>
    </location>
</feature>
<evidence type="ECO:0000256" key="5">
    <source>
        <dbReference type="SAM" id="MobiDB-lite"/>
    </source>
</evidence>
<protein>
    <recommendedName>
        <fullName evidence="9">Dermatopontin</fullName>
    </recommendedName>
</protein>
<feature type="chain" id="PRO_5047182536" description="Dermatopontin" evidence="6">
    <location>
        <begin position="19"/>
        <end position="444"/>
    </location>
</feature>
<evidence type="ECO:0000256" key="3">
    <source>
        <dbReference type="ARBA" id="ARBA00022525"/>
    </source>
</evidence>
<comment type="similarity">
    <text evidence="2">Belongs to the dermatopontin family.</text>
</comment>
<dbReference type="Proteomes" id="UP001444071">
    <property type="component" value="Unassembled WGS sequence"/>
</dbReference>
<dbReference type="PANTHER" id="PTHR15040:SF2">
    <property type="entry name" value="DERMATOPONTIN"/>
    <property type="match status" value="1"/>
</dbReference>
<evidence type="ECO:0000256" key="2">
    <source>
        <dbReference type="ARBA" id="ARBA00008712"/>
    </source>
</evidence>
<sequence length="444" mass="50363">MNPVLLVSALSLLATVAAQSNDHYDMGWVNGYRQGFNFQCPHGEVIVAIRSYFSENEGSDRLWSFECQPTPENLGEPSDCWWDDINRAGLEWTSTCTRNGLVAGVQSKYFESVLDREWQFYCCYYKRSCPYSCMYVLTQHYGHASSRKNNQMIPSDLFVLEAFNQNCGVFKTVLALRYDAGAEKMNEIGQRLSNVVQNSCCLTDVMSMRRMLMFPSLLHNGGQQTLRMYGAYRKTPYWDLYNQQAETLFSPEHGESFNTGPHHPPSPDLCSPTTSSSQLSESLFSPAIPTGYNLRSFHLPSPDLYSPLCVAESVDTDIRPVDKRVVMEDEATTSYSPSPQTPDPIPAPQPAPEDESNQGDKIDGWISTALIITVKTAILHLFNITCLNYVKETCYGCITNHPSQRQHQCLEILEEEYYQINFQRNVRRLINPKLLPAIQNLLTL</sequence>
<name>A0ABV0XAT6_9TELE</name>
<dbReference type="PANTHER" id="PTHR15040">
    <property type="entry name" value="DERMATOPONTIN-RELATED"/>
    <property type="match status" value="1"/>
</dbReference>
<reference evidence="7 8" key="1">
    <citation type="submission" date="2021-06" db="EMBL/GenBank/DDBJ databases">
        <authorList>
            <person name="Palmer J.M."/>
        </authorList>
    </citation>
    <scope>NUCLEOTIDE SEQUENCE [LARGE SCALE GENOMIC DNA]</scope>
    <source>
        <strain evidence="7 8">XR_2019</strain>
        <tissue evidence="7">Muscle</tissue>
    </source>
</reference>
<evidence type="ECO:0000256" key="4">
    <source>
        <dbReference type="ARBA" id="ARBA00023157"/>
    </source>
</evidence>
<keyword evidence="6" id="KW-0732">Signal</keyword>
<gene>
    <name evidence="7" type="ORF">XENORESO_007405</name>
</gene>
<keyword evidence="4" id="KW-1015">Disulfide bond</keyword>
<feature type="region of interest" description="Disordered" evidence="5">
    <location>
        <begin position="251"/>
        <end position="281"/>
    </location>
</feature>
<evidence type="ECO:0000256" key="1">
    <source>
        <dbReference type="ARBA" id="ARBA00004613"/>
    </source>
</evidence>
<dbReference type="InterPro" id="IPR026645">
    <property type="entry name" value="Dermatopontin"/>
</dbReference>
<evidence type="ECO:0008006" key="9">
    <source>
        <dbReference type="Google" id="ProtNLM"/>
    </source>
</evidence>
<evidence type="ECO:0000313" key="8">
    <source>
        <dbReference type="Proteomes" id="UP001444071"/>
    </source>
</evidence>
<keyword evidence="8" id="KW-1185">Reference proteome</keyword>
<dbReference type="Pfam" id="PF14704">
    <property type="entry name" value="DERM"/>
    <property type="match status" value="1"/>
</dbReference>
<feature type="region of interest" description="Disordered" evidence="5">
    <location>
        <begin position="329"/>
        <end position="359"/>
    </location>
</feature>
<comment type="subcellular location">
    <subcellularLocation>
        <location evidence="1">Secreted</location>
    </subcellularLocation>
</comment>
<dbReference type="EMBL" id="JAHRIM010092495">
    <property type="protein sequence ID" value="MEQ2277777.1"/>
    <property type="molecule type" value="Genomic_DNA"/>
</dbReference>
<comment type="caution">
    <text evidence="7">The sequence shown here is derived from an EMBL/GenBank/DDBJ whole genome shotgun (WGS) entry which is preliminary data.</text>
</comment>
<feature type="compositionally biased region" description="Pro residues" evidence="5">
    <location>
        <begin position="339"/>
        <end position="351"/>
    </location>
</feature>
<organism evidence="7 8">
    <name type="scientific">Xenotaenia resolanae</name>
    <dbReference type="NCBI Taxonomy" id="208358"/>
    <lineage>
        <taxon>Eukaryota</taxon>
        <taxon>Metazoa</taxon>
        <taxon>Chordata</taxon>
        <taxon>Craniata</taxon>
        <taxon>Vertebrata</taxon>
        <taxon>Euteleostomi</taxon>
        <taxon>Actinopterygii</taxon>
        <taxon>Neopterygii</taxon>
        <taxon>Teleostei</taxon>
        <taxon>Neoteleostei</taxon>
        <taxon>Acanthomorphata</taxon>
        <taxon>Ovalentaria</taxon>
        <taxon>Atherinomorphae</taxon>
        <taxon>Cyprinodontiformes</taxon>
        <taxon>Goodeidae</taxon>
        <taxon>Xenotaenia</taxon>
    </lineage>
</organism>
<proteinExistence type="inferred from homology"/>
<evidence type="ECO:0000256" key="6">
    <source>
        <dbReference type="SAM" id="SignalP"/>
    </source>
</evidence>
<keyword evidence="3" id="KW-0964">Secreted</keyword>